<dbReference type="RefSeq" id="WP_243123984.1">
    <property type="nucleotide sequence ID" value="NZ_QFGA01000001.1"/>
</dbReference>
<keyword evidence="3 7" id="KW-0812">Transmembrane</keyword>
<evidence type="ECO:0000256" key="4">
    <source>
        <dbReference type="ARBA" id="ARBA00022989"/>
    </source>
</evidence>
<keyword evidence="10" id="KW-1185">Reference proteome</keyword>
<feature type="transmembrane region" description="Helical" evidence="7">
    <location>
        <begin position="127"/>
        <end position="151"/>
    </location>
</feature>
<dbReference type="AlphaFoldDB" id="A0A4Y7RGE7"/>
<keyword evidence="4 7" id="KW-1133">Transmembrane helix</keyword>
<dbReference type="InterPro" id="IPR002898">
    <property type="entry name" value="MotA_ExbB_proton_chnl"/>
</dbReference>
<dbReference type="Proteomes" id="UP000298324">
    <property type="component" value="Unassembled WGS sequence"/>
</dbReference>
<evidence type="ECO:0000313" key="9">
    <source>
        <dbReference type="EMBL" id="TEB08074.1"/>
    </source>
</evidence>
<dbReference type="EMBL" id="QFGA01000001">
    <property type="protein sequence ID" value="TEB08074.1"/>
    <property type="molecule type" value="Genomic_DNA"/>
</dbReference>
<proteinExistence type="inferred from homology"/>
<comment type="similarity">
    <text evidence="6">Belongs to the exbB/tolQ family.</text>
</comment>
<feature type="transmembrane region" description="Helical" evidence="7">
    <location>
        <begin position="163"/>
        <end position="183"/>
    </location>
</feature>
<dbReference type="InterPro" id="IPR050790">
    <property type="entry name" value="ExbB/TolQ_transport"/>
</dbReference>
<evidence type="ECO:0000256" key="1">
    <source>
        <dbReference type="ARBA" id="ARBA00004651"/>
    </source>
</evidence>
<keyword evidence="2" id="KW-1003">Cell membrane</keyword>
<organism evidence="9 10">
    <name type="scientific">Pelotomaculum schinkii</name>
    <dbReference type="NCBI Taxonomy" id="78350"/>
    <lineage>
        <taxon>Bacteria</taxon>
        <taxon>Bacillati</taxon>
        <taxon>Bacillota</taxon>
        <taxon>Clostridia</taxon>
        <taxon>Eubacteriales</taxon>
        <taxon>Desulfotomaculaceae</taxon>
        <taxon>Pelotomaculum</taxon>
    </lineage>
</organism>
<keyword evidence="6" id="KW-0653">Protein transport</keyword>
<reference evidence="9 10" key="1">
    <citation type="journal article" date="2018" name="Environ. Microbiol.">
        <title>Novel energy conservation strategies and behaviour of Pelotomaculum schinkii driving syntrophic propionate catabolism.</title>
        <authorList>
            <person name="Hidalgo-Ahumada C.A.P."/>
            <person name="Nobu M.K."/>
            <person name="Narihiro T."/>
            <person name="Tamaki H."/>
            <person name="Liu W.T."/>
            <person name="Kamagata Y."/>
            <person name="Stams A.J.M."/>
            <person name="Imachi H."/>
            <person name="Sousa D.Z."/>
        </authorList>
    </citation>
    <scope>NUCLEOTIDE SEQUENCE [LARGE SCALE GENOMIC DNA]</scope>
    <source>
        <strain evidence="9 10">HH</strain>
    </source>
</reference>
<dbReference type="Pfam" id="PF01618">
    <property type="entry name" value="MotA_ExbB"/>
    <property type="match status" value="1"/>
</dbReference>
<evidence type="ECO:0000256" key="5">
    <source>
        <dbReference type="ARBA" id="ARBA00023136"/>
    </source>
</evidence>
<evidence type="ECO:0000256" key="7">
    <source>
        <dbReference type="SAM" id="Phobius"/>
    </source>
</evidence>
<comment type="subcellular location">
    <subcellularLocation>
        <location evidence="1">Cell membrane</location>
        <topology evidence="1">Multi-pass membrane protein</topology>
    </subcellularLocation>
    <subcellularLocation>
        <location evidence="6">Membrane</location>
        <topology evidence="6">Multi-pass membrane protein</topology>
    </subcellularLocation>
</comment>
<feature type="domain" description="MotA/TolQ/ExbB proton channel" evidence="8">
    <location>
        <begin position="96"/>
        <end position="198"/>
    </location>
</feature>
<dbReference type="GO" id="GO:0005886">
    <property type="term" value="C:plasma membrane"/>
    <property type="evidence" value="ECO:0007669"/>
    <property type="project" value="UniProtKB-SubCell"/>
</dbReference>
<keyword evidence="5 7" id="KW-0472">Membrane</keyword>
<evidence type="ECO:0000256" key="3">
    <source>
        <dbReference type="ARBA" id="ARBA00022692"/>
    </source>
</evidence>
<keyword evidence="6" id="KW-0813">Transport</keyword>
<accession>A0A4Y7RGE7</accession>
<protein>
    <submittedName>
        <fullName evidence="9">MotA/TolQ/ExbB proton channel family protein</fullName>
    </submittedName>
</protein>
<feature type="transmembrane region" description="Helical" evidence="7">
    <location>
        <begin position="20"/>
        <end position="44"/>
    </location>
</feature>
<name>A0A4Y7RGE7_9FIRM</name>
<comment type="caution">
    <text evidence="9">The sequence shown here is derived from an EMBL/GenBank/DDBJ whole genome shotgun (WGS) entry which is preliminary data.</text>
</comment>
<dbReference type="GO" id="GO:0017038">
    <property type="term" value="P:protein import"/>
    <property type="evidence" value="ECO:0007669"/>
    <property type="project" value="TreeGrafter"/>
</dbReference>
<evidence type="ECO:0000313" key="10">
    <source>
        <dbReference type="Proteomes" id="UP000298324"/>
    </source>
</evidence>
<evidence type="ECO:0000259" key="8">
    <source>
        <dbReference type="Pfam" id="PF01618"/>
    </source>
</evidence>
<gene>
    <name evidence="9" type="ORF">Psch_01629</name>
</gene>
<dbReference type="PANTHER" id="PTHR30625:SF3">
    <property type="entry name" value="TOL-PAL SYSTEM PROTEIN TOLQ"/>
    <property type="match status" value="1"/>
</dbReference>
<evidence type="ECO:0000256" key="6">
    <source>
        <dbReference type="RuleBase" id="RU004057"/>
    </source>
</evidence>
<sequence>MTLDMLTPLRDTMHTISSGLLAPAIVILLLLLAVSVIELGGLLVEVLTERRKMKVNVPEMVEFFQGKDAGAIMRGIESSGLFRRQKAALGELIRHGSLPAASLQALARKLLAAEELHYARITNRTDLVARLGPMLGLMATLIPLGPGMIALGQGDTKTLAESLLTAFDATVIGLAAAGVAYAVSRLRKRWYEGYLSSLEALMESLLEVFARGRRIEEQ</sequence>
<evidence type="ECO:0000256" key="2">
    <source>
        <dbReference type="ARBA" id="ARBA00022475"/>
    </source>
</evidence>
<dbReference type="PANTHER" id="PTHR30625">
    <property type="entry name" value="PROTEIN TOLQ"/>
    <property type="match status" value="1"/>
</dbReference>